<gene>
    <name evidence="1" type="ORF">CCACVL1_14489</name>
</gene>
<comment type="caution">
    <text evidence="1">The sequence shown here is derived from an EMBL/GenBank/DDBJ whole genome shotgun (WGS) entry which is preliminary data.</text>
</comment>
<proteinExistence type="predicted"/>
<protein>
    <submittedName>
        <fullName evidence="1">Uncharacterized protein</fullName>
    </submittedName>
</protein>
<dbReference type="Proteomes" id="UP000188268">
    <property type="component" value="Unassembled WGS sequence"/>
</dbReference>
<feature type="non-terminal residue" evidence="1">
    <location>
        <position position="1"/>
    </location>
</feature>
<accession>A0A1R3I6Y0</accession>
<dbReference type="EMBL" id="AWWV01010580">
    <property type="protein sequence ID" value="OMO78318.1"/>
    <property type="molecule type" value="Genomic_DNA"/>
</dbReference>
<name>A0A1R3I6Y0_COCAP</name>
<evidence type="ECO:0000313" key="1">
    <source>
        <dbReference type="EMBL" id="OMO78318.1"/>
    </source>
</evidence>
<reference evidence="1 2" key="1">
    <citation type="submission" date="2013-09" db="EMBL/GenBank/DDBJ databases">
        <title>Corchorus capsularis genome sequencing.</title>
        <authorList>
            <person name="Alam M."/>
            <person name="Haque M.S."/>
            <person name="Islam M.S."/>
            <person name="Emdad E.M."/>
            <person name="Islam M.M."/>
            <person name="Ahmed B."/>
            <person name="Halim A."/>
            <person name="Hossen Q.M.M."/>
            <person name="Hossain M.Z."/>
            <person name="Ahmed R."/>
            <person name="Khan M.M."/>
            <person name="Islam R."/>
            <person name="Rashid M.M."/>
            <person name="Khan S.A."/>
            <person name="Rahman M.S."/>
            <person name="Alam M."/>
        </authorList>
    </citation>
    <scope>NUCLEOTIDE SEQUENCE [LARGE SCALE GENOMIC DNA]</scope>
    <source>
        <strain evidence="2">cv. CVL-1</strain>
        <tissue evidence="1">Whole seedling</tissue>
    </source>
</reference>
<sequence length="29" mass="3247">AKHFVGICLSQGRVKPSSVQHLRLPYDPI</sequence>
<dbReference type="AlphaFoldDB" id="A0A1R3I6Y0"/>
<evidence type="ECO:0000313" key="2">
    <source>
        <dbReference type="Proteomes" id="UP000188268"/>
    </source>
</evidence>
<dbReference type="Gramene" id="OMO78318">
    <property type="protein sequence ID" value="OMO78318"/>
    <property type="gene ID" value="CCACVL1_14489"/>
</dbReference>
<organism evidence="1 2">
    <name type="scientific">Corchorus capsularis</name>
    <name type="common">Jute</name>
    <dbReference type="NCBI Taxonomy" id="210143"/>
    <lineage>
        <taxon>Eukaryota</taxon>
        <taxon>Viridiplantae</taxon>
        <taxon>Streptophyta</taxon>
        <taxon>Embryophyta</taxon>
        <taxon>Tracheophyta</taxon>
        <taxon>Spermatophyta</taxon>
        <taxon>Magnoliopsida</taxon>
        <taxon>eudicotyledons</taxon>
        <taxon>Gunneridae</taxon>
        <taxon>Pentapetalae</taxon>
        <taxon>rosids</taxon>
        <taxon>malvids</taxon>
        <taxon>Malvales</taxon>
        <taxon>Malvaceae</taxon>
        <taxon>Grewioideae</taxon>
        <taxon>Apeibeae</taxon>
        <taxon>Corchorus</taxon>
    </lineage>
</organism>
<keyword evidence="2" id="KW-1185">Reference proteome</keyword>